<accession>A0A562NKL3</accession>
<dbReference type="SUPFAM" id="SSF46689">
    <property type="entry name" value="Homeodomain-like"/>
    <property type="match status" value="1"/>
</dbReference>
<dbReference type="AlphaFoldDB" id="A0A562NKL3"/>
<evidence type="ECO:0000313" key="2">
    <source>
        <dbReference type="Proteomes" id="UP000316225"/>
    </source>
</evidence>
<dbReference type="OrthoDB" id="9807742at2"/>
<gene>
    <name evidence="1" type="ORF">IQ24_02627</name>
</gene>
<evidence type="ECO:0000313" key="1">
    <source>
        <dbReference type="EMBL" id="TWI32752.1"/>
    </source>
</evidence>
<dbReference type="Gene3D" id="1.10.10.60">
    <property type="entry name" value="Homeodomain-like"/>
    <property type="match status" value="1"/>
</dbReference>
<sequence length="159" mass="17854">MAAKKSGRPTDYKDSYAKQAEKLCALGATDQEIADFFDVHVRTIYRWKADHDAFCQSLKAGKDQADDRVERSLYQKAIGYEQDEVKIFMPAGAEEPVYAPYRAKIAPDTTAAIFWLKNRRKADWRDRQEVDHSNSDGTIAALFASISAGGRTINDDPDS</sequence>
<keyword evidence="1" id="KW-0371">Homeobox</keyword>
<proteinExistence type="predicted"/>
<dbReference type="Proteomes" id="UP000316225">
    <property type="component" value="Unassembled WGS sequence"/>
</dbReference>
<dbReference type="Pfam" id="PF13384">
    <property type="entry name" value="HTH_23"/>
    <property type="match status" value="1"/>
</dbReference>
<dbReference type="GO" id="GO:0003677">
    <property type="term" value="F:DNA binding"/>
    <property type="evidence" value="ECO:0007669"/>
    <property type="project" value="UniProtKB-KW"/>
</dbReference>
<name>A0A562NKL3_9RHOB</name>
<protein>
    <submittedName>
        <fullName evidence="1">Homeodomain-like domain-containing protein</fullName>
    </submittedName>
</protein>
<organism evidence="1 2">
    <name type="scientific">Paracoccus sulfuroxidans</name>
    <dbReference type="NCBI Taxonomy" id="384678"/>
    <lineage>
        <taxon>Bacteria</taxon>
        <taxon>Pseudomonadati</taxon>
        <taxon>Pseudomonadota</taxon>
        <taxon>Alphaproteobacteria</taxon>
        <taxon>Rhodobacterales</taxon>
        <taxon>Paracoccaceae</taxon>
        <taxon>Paracoccus</taxon>
    </lineage>
</organism>
<dbReference type="InterPro" id="IPR009057">
    <property type="entry name" value="Homeodomain-like_sf"/>
</dbReference>
<reference evidence="1 2" key="1">
    <citation type="journal article" date="2015" name="Stand. Genomic Sci.">
        <title>Genomic Encyclopedia of Bacterial and Archaeal Type Strains, Phase III: the genomes of soil and plant-associated and newly described type strains.</title>
        <authorList>
            <person name="Whitman W.B."/>
            <person name="Woyke T."/>
            <person name="Klenk H.P."/>
            <person name="Zhou Y."/>
            <person name="Lilburn T.G."/>
            <person name="Beck B.J."/>
            <person name="De Vos P."/>
            <person name="Vandamme P."/>
            <person name="Eisen J.A."/>
            <person name="Garrity G."/>
            <person name="Hugenholtz P."/>
            <person name="Kyrpides N.C."/>
        </authorList>
    </citation>
    <scope>NUCLEOTIDE SEQUENCE [LARGE SCALE GENOMIC DNA]</scope>
    <source>
        <strain evidence="1 2">CGMCC 1.5364</strain>
    </source>
</reference>
<dbReference type="EMBL" id="VLKU01000008">
    <property type="protein sequence ID" value="TWI32752.1"/>
    <property type="molecule type" value="Genomic_DNA"/>
</dbReference>
<keyword evidence="1" id="KW-0238">DNA-binding</keyword>
<keyword evidence="2" id="KW-1185">Reference proteome</keyword>
<comment type="caution">
    <text evidence="1">The sequence shown here is derived from an EMBL/GenBank/DDBJ whole genome shotgun (WGS) entry which is preliminary data.</text>
</comment>